<keyword evidence="1" id="KW-0805">Transcription regulation</keyword>
<dbReference type="InterPro" id="IPR050679">
    <property type="entry name" value="Bact_HTH_transcr_reg"/>
</dbReference>
<evidence type="ECO:0000313" key="5">
    <source>
        <dbReference type="EMBL" id="MEJ6348763.1"/>
    </source>
</evidence>
<organism evidence="5 6">
    <name type="scientific">Holzapfeliella saturejae</name>
    <dbReference type="NCBI Taxonomy" id="3082953"/>
    <lineage>
        <taxon>Bacteria</taxon>
        <taxon>Bacillati</taxon>
        <taxon>Bacillota</taxon>
        <taxon>Bacilli</taxon>
        <taxon>Lactobacillales</taxon>
        <taxon>Lactobacillaceae</taxon>
        <taxon>Holzapfeliella</taxon>
    </lineage>
</organism>
<keyword evidence="6" id="KW-1185">Reference proteome</keyword>
<dbReference type="Pfam" id="PF07702">
    <property type="entry name" value="UTRA"/>
    <property type="match status" value="1"/>
</dbReference>
<dbReference type="Gene3D" id="1.10.10.10">
    <property type="entry name" value="Winged helix-like DNA-binding domain superfamily/Winged helix DNA-binding domain"/>
    <property type="match status" value="1"/>
</dbReference>
<dbReference type="CDD" id="cd07377">
    <property type="entry name" value="WHTH_GntR"/>
    <property type="match status" value="1"/>
</dbReference>
<dbReference type="PROSITE" id="PS50949">
    <property type="entry name" value="HTH_GNTR"/>
    <property type="match status" value="1"/>
</dbReference>
<dbReference type="SMART" id="SM00866">
    <property type="entry name" value="UTRA"/>
    <property type="match status" value="1"/>
</dbReference>
<evidence type="ECO:0000256" key="2">
    <source>
        <dbReference type="ARBA" id="ARBA00023125"/>
    </source>
</evidence>
<evidence type="ECO:0000259" key="4">
    <source>
        <dbReference type="PROSITE" id="PS50949"/>
    </source>
</evidence>
<dbReference type="SUPFAM" id="SSF46785">
    <property type="entry name" value="Winged helix' DNA-binding domain"/>
    <property type="match status" value="1"/>
</dbReference>
<dbReference type="InterPro" id="IPR028978">
    <property type="entry name" value="Chorismate_lyase_/UTRA_dom_sf"/>
</dbReference>
<dbReference type="PANTHER" id="PTHR44846">
    <property type="entry name" value="MANNOSYL-D-GLYCERATE TRANSPORT/METABOLISM SYSTEM REPRESSOR MNGR-RELATED"/>
    <property type="match status" value="1"/>
</dbReference>
<proteinExistence type="predicted"/>
<dbReference type="EMBL" id="JAWMWG010000001">
    <property type="protein sequence ID" value="MEJ6348763.1"/>
    <property type="molecule type" value="Genomic_DNA"/>
</dbReference>
<dbReference type="Gene3D" id="3.40.1410.10">
    <property type="entry name" value="Chorismate lyase-like"/>
    <property type="match status" value="1"/>
</dbReference>
<dbReference type="InterPro" id="IPR011663">
    <property type="entry name" value="UTRA"/>
</dbReference>
<dbReference type="InterPro" id="IPR036388">
    <property type="entry name" value="WH-like_DNA-bd_sf"/>
</dbReference>
<accession>A0ABU8SHA1</accession>
<evidence type="ECO:0000256" key="1">
    <source>
        <dbReference type="ARBA" id="ARBA00023015"/>
    </source>
</evidence>
<sequence>MQDPIYIQIHNKIKQKIETGQWQLGQRLPSERKLSDTFGVSRMTLRQAISTLAEEGILERRPGSGTYVSSQKVQEKMTGITSFTDMMKKQGKKPSSQTITYRLTKPSLSEKEKLQLSVNQNVLRMERIRFADGIPISFEVASIPESLIGDLHKSEITTSLYHAVKNKNKFELNHVEQTIGATIANEQIAKMLDIKKGDPLVLLRQVTRLDDYRPFEYVRSQYVAERFEFYFER</sequence>
<protein>
    <submittedName>
        <fullName evidence="5">GntR family transcriptional regulator</fullName>
    </submittedName>
</protein>
<evidence type="ECO:0000256" key="3">
    <source>
        <dbReference type="ARBA" id="ARBA00023163"/>
    </source>
</evidence>
<dbReference type="PRINTS" id="PR00035">
    <property type="entry name" value="HTHGNTR"/>
</dbReference>
<dbReference type="RefSeq" id="WP_339970225.1">
    <property type="nucleotide sequence ID" value="NZ_JAWMWG010000001.1"/>
</dbReference>
<feature type="domain" description="HTH gntR-type" evidence="4">
    <location>
        <begin position="3"/>
        <end position="71"/>
    </location>
</feature>
<keyword evidence="2" id="KW-0238">DNA-binding</keyword>
<dbReference type="InterPro" id="IPR036390">
    <property type="entry name" value="WH_DNA-bd_sf"/>
</dbReference>
<dbReference type="SUPFAM" id="SSF64288">
    <property type="entry name" value="Chorismate lyase-like"/>
    <property type="match status" value="1"/>
</dbReference>
<dbReference type="PANTHER" id="PTHR44846:SF1">
    <property type="entry name" value="MANNOSYL-D-GLYCERATE TRANSPORT_METABOLISM SYSTEM REPRESSOR MNGR-RELATED"/>
    <property type="match status" value="1"/>
</dbReference>
<dbReference type="Proteomes" id="UP001377804">
    <property type="component" value="Unassembled WGS sequence"/>
</dbReference>
<evidence type="ECO:0000313" key="6">
    <source>
        <dbReference type="Proteomes" id="UP001377804"/>
    </source>
</evidence>
<name>A0ABU8SHA1_9LACO</name>
<gene>
    <name evidence="5" type="ORF">R4Y45_05950</name>
</gene>
<dbReference type="Pfam" id="PF00392">
    <property type="entry name" value="GntR"/>
    <property type="match status" value="1"/>
</dbReference>
<keyword evidence="3" id="KW-0804">Transcription</keyword>
<dbReference type="InterPro" id="IPR000524">
    <property type="entry name" value="Tscrpt_reg_HTH_GntR"/>
</dbReference>
<dbReference type="SMART" id="SM00345">
    <property type="entry name" value="HTH_GNTR"/>
    <property type="match status" value="1"/>
</dbReference>
<reference evidence="5 6" key="1">
    <citation type="submission" date="2023-10" db="EMBL/GenBank/DDBJ databases">
        <title>Holzapfeliella saturejae sp. nov. isolated from Satureja montana flowers.</title>
        <authorList>
            <person name="Alcantara C."/>
            <person name="Zuniga M."/>
            <person name="Landete J.M."/>
            <person name="Monedero V."/>
        </authorList>
    </citation>
    <scope>NUCLEOTIDE SEQUENCE [LARGE SCALE GENOMIC DNA]</scope>
    <source>
        <strain evidence="5 6">He02</strain>
    </source>
</reference>
<comment type="caution">
    <text evidence="5">The sequence shown here is derived from an EMBL/GenBank/DDBJ whole genome shotgun (WGS) entry which is preliminary data.</text>
</comment>